<dbReference type="EMBL" id="JAACJL010000032">
    <property type="protein sequence ID" value="KAF4616002.1"/>
    <property type="molecule type" value="Genomic_DNA"/>
</dbReference>
<sequence>MKFALAATFLSLGSLVASSNVAARLSCSQADRFGDPTLSPTTVKAGDTITVNVDLTCGVQNFGLIPQFLDYSIEVLPPNNNGFEAPLILGRHAIKAGALSDTLVAKIPHAFFVSGAPYSLVVTNIHNINGTDGSPVLTSGGVILPITITS</sequence>
<comment type="caution">
    <text evidence="2">The sequence shown here is derived from an EMBL/GenBank/DDBJ whole genome shotgun (WGS) entry which is preliminary data.</text>
</comment>
<keyword evidence="1" id="KW-0732">Signal</keyword>
<gene>
    <name evidence="2" type="ORF">D9613_011218</name>
</gene>
<feature type="chain" id="PRO_5034748523" description="Spore coat protein U domain-containing protein" evidence="1">
    <location>
        <begin position="19"/>
        <end position="150"/>
    </location>
</feature>
<protein>
    <recommendedName>
        <fullName evidence="4">Spore coat protein U domain-containing protein</fullName>
    </recommendedName>
</protein>
<keyword evidence="3" id="KW-1185">Reference proteome</keyword>
<dbReference type="Proteomes" id="UP000521872">
    <property type="component" value="Unassembled WGS sequence"/>
</dbReference>
<feature type="signal peptide" evidence="1">
    <location>
        <begin position="1"/>
        <end position="18"/>
    </location>
</feature>
<accession>A0A8H4VNE2</accession>
<evidence type="ECO:0008006" key="4">
    <source>
        <dbReference type="Google" id="ProtNLM"/>
    </source>
</evidence>
<organism evidence="2 3">
    <name type="scientific">Agrocybe pediades</name>
    <dbReference type="NCBI Taxonomy" id="84607"/>
    <lineage>
        <taxon>Eukaryota</taxon>
        <taxon>Fungi</taxon>
        <taxon>Dikarya</taxon>
        <taxon>Basidiomycota</taxon>
        <taxon>Agaricomycotina</taxon>
        <taxon>Agaricomycetes</taxon>
        <taxon>Agaricomycetidae</taxon>
        <taxon>Agaricales</taxon>
        <taxon>Agaricineae</taxon>
        <taxon>Strophariaceae</taxon>
        <taxon>Agrocybe</taxon>
    </lineage>
</organism>
<evidence type="ECO:0000313" key="3">
    <source>
        <dbReference type="Proteomes" id="UP000521872"/>
    </source>
</evidence>
<name>A0A8H4VNE2_9AGAR</name>
<evidence type="ECO:0000256" key="1">
    <source>
        <dbReference type="SAM" id="SignalP"/>
    </source>
</evidence>
<dbReference type="AlphaFoldDB" id="A0A8H4VNE2"/>
<proteinExistence type="predicted"/>
<evidence type="ECO:0000313" key="2">
    <source>
        <dbReference type="EMBL" id="KAF4616002.1"/>
    </source>
</evidence>
<reference evidence="2 3" key="1">
    <citation type="submission" date="2019-12" db="EMBL/GenBank/DDBJ databases">
        <authorList>
            <person name="Floudas D."/>
            <person name="Bentzer J."/>
            <person name="Ahren D."/>
            <person name="Johansson T."/>
            <person name="Persson P."/>
            <person name="Tunlid A."/>
        </authorList>
    </citation>
    <scope>NUCLEOTIDE SEQUENCE [LARGE SCALE GENOMIC DNA]</scope>
    <source>
        <strain evidence="2 3">CBS 102.39</strain>
    </source>
</reference>